<comment type="cofactor">
    <cofactor evidence="1 5">
        <name>FAD</name>
        <dbReference type="ChEBI" id="CHEBI:57692"/>
    </cofactor>
</comment>
<dbReference type="InterPro" id="IPR009075">
    <property type="entry name" value="AcylCo_DH/oxidase_C"/>
</dbReference>
<dbReference type="GO" id="GO:0003995">
    <property type="term" value="F:acyl-CoA dehydrogenase activity"/>
    <property type="evidence" value="ECO:0007669"/>
    <property type="project" value="TreeGrafter"/>
</dbReference>
<evidence type="ECO:0000313" key="10">
    <source>
        <dbReference type="Proteomes" id="UP000581769"/>
    </source>
</evidence>
<evidence type="ECO:0000256" key="2">
    <source>
        <dbReference type="ARBA" id="ARBA00009347"/>
    </source>
</evidence>
<organism evidence="9 10">
    <name type="scientific">Amycolatopsis jiangsuensis</name>
    <dbReference type="NCBI Taxonomy" id="1181879"/>
    <lineage>
        <taxon>Bacteria</taxon>
        <taxon>Bacillati</taxon>
        <taxon>Actinomycetota</taxon>
        <taxon>Actinomycetes</taxon>
        <taxon>Pseudonocardiales</taxon>
        <taxon>Pseudonocardiaceae</taxon>
        <taxon>Amycolatopsis</taxon>
    </lineage>
</organism>
<dbReference type="PANTHER" id="PTHR43884">
    <property type="entry name" value="ACYL-COA DEHYDROGENASE"/>
    <property type="match status" value="1"/>
</dbReference>
<evidence type="ECO:0000256" key="1">
    <source>
        <dbReference type="ARBA" id="ARBA00001974"/>
    </source>
</evidence>
<feature type="domain" description="Acyl-CoA dehydrogenase/oxidase N-terminal" evidence="8">
    <location>
        <begin position="15"/>
        <end position="103"/>
    </location>
</feature>
<evidence type="ECO:0000259" key="8">
    <source>
        <dbReference type="Pfam" id="PF02771"/>
    </source>
</evidence>
<evidence type="ECO:0000259" key="6">
    <source>
        <dbReference type="Pfam" id="PF00441"/>
    </source>
</evidence>
<keyword evidence="10" id="KW-1185">Reference proteome</keyword>
<comment type="similarity">
    <text evidence="2 5">Belongs to the acyl-CoA dehydrogenase family.</text>
</comment>
<dbReference type="InterPro" id="IPR037069">
    <property type="entry name" value="AcylCoA_DH/ox_N_sf"/>
</dbReference>
<keyword evidence="4 5" id="KW-0274">FAD</keyword>
<dbReference type="Pfam" id="PF02770">
    <property type="entry name" value="Acyl-CoA_dh_M"/>
    <property type="match status" value="1"/>
</dbReference>
<proteinExistence type="inferred from homology"/>
<evidence type="ECO:0000259" key="7">
    <source>
        <dbReference type="Pfam" id="PF02770"/>
    </source>
</evidence>
<dbReference type="SUPFAM" id="SSF47203">
    <property type="entry name" value="Acyl-CoA dehydrogenase C-terminal domain-like"/>
    <property type="match status" value="1"/>
</dbReference>
<keyword evidence="3 5" id="KW-0285">Flavoprotein</keyword>
<dbReference type="Gene3D" id="2.40.110.10">
    <property type="entry name" value="Butyryl-CoA Dehydrogenase, subunit A, domain 2"/>
    <property type="match status" value="1"/>
</dbReference>
<feature type="domain" description="Acyl-CoA oxidase/dehydrogenase middle" evidence="7">
    <location>
        <begin position="107"/>
        <end position="197"/>
    </location>
</feature>
<dbReference type="Proteomes" id="UP000581769">
    <property type="component" value="Unassembled WGS sequence"/>
</dbReference>
<dbReference type="GO" id="GO:0050660">
    <property type="term" value="F:flavin adenine dinucleotide binding"/>
    <property type="evidence" value="ECO:0007669"/>
    <property type="project" value="InterPro"/>
</dbReference>
<protein>
    <submittedName>
        <fullName evidence="9">Alkylation response protein AidB-like acyl-CoA dehydrogenase</fullName>
    </submittedName>
</protein>
<dbReference type="RefSeq" id="WP_184783815.1">
    <property type="nucleotide sequence ID" value="NZ_JACHMG010000001.1"/>
</dbReference>
<dbReference type="Pfam" id="PF02771">
    <property type="entry name" value="Acyl-CoA_dh_N"/>
    <property type="match status" value="1"/>
</dbReference>
<reference evidence="9 10" key="1">
    <citation type="submission" date="2020-08" db="EMBL/GenBank/DDBJ databases">
        <title>Sequencing the genomes of 1000 actinobacteria strains.</title>
        <authorList>
            <person name="Klenk H.-P."/>
        </authorList>
    </citation>
    <scope>NUCLEOTIDE SEQUENCE [LARGE SCALE GENOMIC DNA]</scope>
    <source>
        <strain evidence="9 10">DSM 45859</strain>
    </source>
</reference>
<feature type="domain" description="Acyl-CoA dehydrogenase/oxidase C-terminal" evidence="6">
    <location>
        <begin position="216"/>
        <end position="359"/>
    </location>
</feature>
<dbReference type="InterPro" id="IPR009100">
    <property type="entry name" value="AcylCoA_DH/oxidase_NM_dom_sf"/>
</dbReference>
<dbReference type="InterPro" id="IPR046373">
    <property type="entry name" value="Acyl-CoA_Oxase/DH_mid-dom_sf"/>
</dbReference>
<accession>A0A840J776</accession>
<evidence type="ECO:0000256" key="4">
    <source>
        <dbReference type="ARBA" id="ARBA00022827"/>
    </source>
</evidence>
<dbReference type="AlphaFoldDB" id="A0A840J776"/>
<dbReference type="CDD" id="cd00567">
    <property type="entry name" value="ACAD"/>
    <property type="match status" value="1"/>
</dbReference>
<sequence>MAEPVFPDELVGDGPATWDVTGELPPDLLRKLGSMGLLCAEVPARFGGLGVSSVDNGELTAHVGRLCSSLRSIMTSHGIAATAVRRFGDREQRRHYLGELTGGKLAAVGFSEPGAGSDLAAMTTRIEAQGEEVVVTGEKRWVTASRYADYLLVLGRHGDDAAAVMVPADAPGVTIEPVPQPMGCRAAGHARLVFDGVRLPVSTVLGGGRQSLSLLFTTALSYGRMSVAWGCAGIVRACLDAAATQAATREQSGKPLGEHQLVAGHLADLYVAEQTVTQVCRHASEQWDAGSPDQAVAAVLAKHVAATQAAQAAAKAMQVLASWGANDGHVVARAYRDTKLMEIIEGSNEISRLVLARHALDRVAHP</sequence>
<dbReference type="PANTHER" id="PTHR43884:SF12">
    <property type="entry name" value="ISOVALERYL-COA DEHYDROGENASE, MITOCHONDRIAL-RELATED"/>
    <property type="match status" value="1"/>
</dbReference>
<comment type="caution">
    <text evidence="9">The sequence shown here is derived from an EMBL/GenBank/DDBJ whole genome shotgun (WGS) entry which is preliminary data.</text>
</comment>
<dbReference type="Pfam" id="PF00441">
    <property type="entry name" value="Acyl-CoA_dh_1"/>
    <property type="match status" value="1"/>
</dbReference>
<dbReference type="InterPro" id="IPR006091">
    <property type="entry name" value="Acyl-CoA_Oxase/DH_mid-dom"/>
</dbReference>
<evidence type="ECO:0000313" key="9">
    <source>
        <dbReference type="EMBL" id="MBB4689248.1"/>
    </source>
</evidence>
<name>A0A840J776_9PSEU</name>
<keyword evidence="5" id="KW-0560">Oxidoreductase</keyword>
<dbReference type="Gene3D" id="1.20.140.10">
    <property type="entry name" value="Butyryl-CoA Dehydrogenase, subunit A, domain 3"/>
    <property type="match status" value="1"/>
</dbReference>
<evidence type="ECO:0000256" key="5">
    <source>
        <dbReference type="RuleBase" id="RU362125"/>
    </source>
</evidence>
<dbReference type="EMBL" id="JACHMG010000001">
    <property type="protein sequence ID" value="MBB4689248.1"/>
    <property type="molecule type" value="Genomic_DNA"/>
</dbReference>
<dbReference type="InterPro" id="IPR036250">
    <property type="entry name" value="AcylCo_DH-like_C"/>
</dbReference>
<dbReference type="InterPro" id="IPR013786">
    <property type="entry name" value="AcylCoA_DH/ox_N"/>
</dbReference>
<dbReference type="Gene3D" id="1.10.540.10">
    <property type="entry name" value="Acyl-CoA dehydrogenase/oxidase, N-terminal domain"/>
    <property type="match status" value="1"/>
</dbReference>
<gene>
    <name evidence="9" type="ORF">BJY18_006733</name>
</gene>
<dbReference type="SUPFAM" id="SSF56645">
    <property type="entry name" value="Acyl-CoA dehydrogenase NM domain-like"/>
    <property type="match status" value="1"/>
</dbReference>
<evidence type="ECO:0000256" key="3">
    <source>
        <dbReference type="ARBA" id="ARBA00022630"/>
    </source>
</evidence>